<feature type="domain" description="Response regulatory" evidence="2">
    <location>
        <begin position="2"/>
        <end position="114"/>
    </location>
</feature>
<gene>
    <name evidence="3" type="ORF">ACFO0A_00410</name>
</gene>
<dbReference type="InterPro" id="IPR011006">
    <property type="entry name" value="CheY-like_superfamily"/>
</dbReference>
<dbReference type="Pfam" id="PF00072">
    <property type="entry name" value="Response_reg"/>
    <property type="match status" value="1"/>
</dbReference>
<dbReference type="SUPFAM" id="SSF52172">
    <property type="entry name" value="CheY-like"/>
    <property type="match status" value="1"/>
</dbReference>
<dbReference type="RefSeq" id="WP_379537007.1">
    <property type="nucleotide sequence ID" value="NZ_JBHSDR010000003.1"/>
</dbReference>
<evidence type="ECO:0000313" key="3">
    <source>
        <dbReference type="EMBL" id="MFC4293512.1"/>
    </source>
</evidence>
<dbReference type="EMBL" id="JBHSDR010000003">
    <property type="protein sequence ID" value="MFC4293512.1"/>
    <property type="molecule type" value="Genomic_DNA"/>
</dbReference>
<evidence type="ECO:0000256" key="1">
    <source>
        <dbReference type="PROSITE-ProRule" id="PRU00169"/>
    </source>
</evidence>
<comment type="caution">
    <text evidence="3">The sequence shown here is derived from an EMBL/GenBank/DDBJ whole genome shotgun (WGS) entry which is preliminary data.</text>
</comment>
<keyword evidence="4" id="KW-1185">Reference proteome</keyword>
<sequence>MRILVLEDEPLLSMLLEESLAELGHELAGTVATVDQAFAKLEEGPVELALLDFSLGHDTTSAPVARKLHRDGIPFIYLTGHHTLDESEGDVPAAPLLKKPFSIAQLDSAIREVAPAD</sequence>
<accession>A0ABV8RKP5</accession>
<dbReference type="PROSITE" id="PS50110">
    <property type="entry name" value="RESPONSE_REGULATORY"/>
    <property type="match status" value="1"/>
</dbReference>
<feature type="modified residue" description="4-aspartylphosphate" evidence="1">
    <location>
        <position position="52"/>
    </location>
</feature>
<name>A0ABV8RKP5_9SPHN</name>
<keyword evidence="1" id="KW-0597">Phosphoprotein</keyword>
<evidence type="ECO:0000259" key="2">
    <source>
        <dbReference type="PROSITE" id="PS50110"/>
    </source>
</evidence>
<protein>
    <submittedName>
        <fullName evidence="3">Response regulator</fullName>
    </submittedName>
</protein>
<evidence type="ECO:0000313" key="4">
    <source>
        <dbReference type="Proteomes" id="UP001595828"/>
    </source>
</evidence>
<reference evidence="4" key="1">
    <citation type="journal article" date="2019" name="Int. J. Syst. Evol. Microbiol.">
        <title>The Global Catalogue of Microorganisms (GCM) 10K type strain sequencing project: providing services to taxonomists for standard genome sequencing and annotation.</title>
        <authorList>
            <consortium name="The Broad Institute Genomics Platform"/>
            <consortium name="The Broad Institute Genome Sequencing Center for Infectious Disease"/>
            <person name="Wu L."/>
            <person name="Ma J."/>
        </authorList>
    </citation>
    <scope>NUCLEOTIDE SEQUENCE [LARGE SCALE GENOMIC DNA]</scope>
    <source>
        <strain evidence="4">CGMCC 1.12989</strain>
    </source>
</reference>
<dbReference type="InterPro" id="IPR001789">
    <property type="entry name" value="Sig_transdc_resp-reg_receiver"/>
</dbReference>
<dbReference type="Gene3D" id="3.40.50.2300">
    <property type="match status" value="1"/>
</dbReference>
<dbReference type="Proteomes" id="UP001595828">
    <property type="component" value="Unassembled WGS sequence"/>
</dbReference>
<dbReference type="SMART" id="SM00448">
    <property type="entry name" value="REC"/>
    <property type="match status" value="1"/>
</dbReference>
<proteinExistence type="predicted"/>
<organism evidence="3 4">
    <name type="scientific">Novosphingobium tardum</name>
    <dbReference type="NCBI Taxonomy" id="1538021"/>
    <lineage>
        <taxon>Bacteria</taxon>
        <taxon>Pseudomonadati</taxon>
        <taxon>Pseudomonadota</taxon>
        <taxon>Alphaproteobacteria</taxon>
        <taxon>Sphingomonadales</taxon>
        <taxon>Sphingomonadaceae</taxon>
        <taxon>Novosphingobium</taxon>
    </lineage>
</organism>